<keyword evidence="12" id="KW-1185">Reference proteome</keyword>
<accession>A0ABU6A1I1</accession>
<name>A0ABU6A1I1_9FLAO</name>
<protein>
    <recommendedName>
        <fullName evidence="2">histidine kinase</fullName>
        <ecNumber evidence="2">2.7.13.3</ecNumber>
    </recommendedName>
</protein>
<keyword evidence="8" id="KW-0902">Two-component regulatory system</keyword>
<dbReference type="RefSeq" id="WP_324181928.1">
    <property type="nucleotide sequence ID" value="NZ_BAABAW010000011.1"/>
</dbReference>
<dbReference type="PROSITE" id="PS50109">
    <property type="entry name" value="HIS_KIN"/>
    <property type="match status" value="1"/>
</dbReference>
<comment type="caution">
    <text evidence="11">The sequence shown here is derived from an EMBL/GenBank/DDBJ whole genome shotgun (WGS) entry which is preliminary data.</text>
</comment>
<dbReference type="PANTHER" id="PTHR24421">
    <property type="entry name" value="NITRATE/NITRITE SENSOR PROTEIN NARX-RELATED"/>
    <property type="match status" value="1"/>
</dbReference>
<evidence type="ECO:0000256" key="6">
    <source>
        <dbReference type="ARBA" id="ARBA00022777"/>
    </source>
</evidence>
<dbReference type="InterPro" id="IPR005467">
    <property type="entry name" value="His_kinase_dom"/>
</dbReference>
<gene>
    <name evidence="11" type="ORF">U6A24_20705</name>
</gene>
<evidence type="ECO:0000256" key="7">
    <source>
        <dbReference type="ARBA" id="ARBA00022840"/>
    </source>
</evidence>
<dbReference type="InterPro" id="IPR036890">
    <property type="entry name" value="HATPase_C_sf"/>
</dbReference>
<evidence type="ECO:0000256" key="4">
    <source>
        <dbReference type="ARBA" id="ARBA00022679"/>
    </source>
</evidence>
<dbReference type="InterPro" id="IPR003594">
    <property type="entry name" value="HATPase_dom"/>
</dbReference>
<dbReference type="Pfam" id="PF02518">
    <property type="entry name" value="HATPase_c"/>
    <property type="match status" value="1"/>
</dbReference>
<dbReference type="SUPFAM" id="SSF55874">
    <property type="entry name" value="ATPase domain of HSP90 chaperone/DNA topoisomerase II/histidine kinase"/>
    <property type="match status" value="1"/>
</dbReference>
<dbReference type="Gene3D" id="1.20.5.1930">
    <property type="match status" value="1"/>
</dbReference>
<dbReference type="CDD" id="cd16917">
    <property type="entry name" value="HATPase_UhpB-NarQ-NarX-like"/>
    <property type="match status" value="1"/>
</dbReference>
<evidence type="ECO:0000259" key="10">
    <source>
        <dbReference type="PROSITE" id="PS50109"/>
    </source>
</evidence>
<sequence length="259" mass="29559">MGETEEAIVLKIIIIGMTVLFLLSLSLIIFFILYQRRLLTQQKRHQKIESDYQKELLKTSILSQEEERTRIAKELHDDVGAMLTTTKLYFSQINPELPEDELNEITEKMSGFFDDMIYTVRSISQDLRPVILEKLGLIEAIQSLAQTVNDSGNIEVEFKNNTIKTIAKSKELNIYRIIQELITNTIKHAEASEVGIELKNEDEKLIILYEDNGKGVDQKKLDHKKGLGLKNIESRLSVLSGNMDFLKVSSGMKIKVTCP</sequence>
<dbReference type="InterPro" id="IPR050482">
    <property type="entry name" value="Sensor_HK_TwoCompSys"/>
</dbReference>
<keyword evidence="9" id="KW-0812">Transmembrane</keyword>
<keyword evidence="5" id="KW-0547">Nucleotide-binding</keyword>
<evidence type="ECO:0000256" key="8">
    <source>
        <dbReference type="ARBA" id="ARBA00023012"/>
    </source>
</evidence>
<evidence type="ECO:0000256" key="9">
    <source>
        <dbReference type="SAM" id="Phobius"/>
    </source>
</evidence>
<keyword evidence="9" id="KW-1133">Transmembrane helix</keyword>
<keyword evidence="4" id="KW-0808">Transferase</keyword>
<dbReference type="PANTHER" id="PTHR24421:SF10">
    <property type="entry name" value="NITRATE_NITRITE SENSOR PROTEIN NARQ"/>
    <property type="match status" value="1"/>
</dbReference>
<keyword evidence="6 11" id="KW-0418">Kinase</keyword>
<keyword evidence="9" id="KW-0472">Membrane</keyword>
<dbReference type="Proteomes" id="UP001327027">
    <property type="component" value="Unassembled WGS sequence"/>
</dbReference>
<evidence type="ECO:0000256" key="2">
    <source>
        <dbReference type="ARBA" id="ARBA00012438"/>
    </source>
</evidence>
<feature type="transmembrane region" description="Helical" evidence="9">
    <location>
        <begin position="12"/>
        <end position="34"/>
    </location>
</feature>
<evidence type="ECO:0000256" key="3">
    <source>
        <dbReference type="ARBA" id="ARBA00022553"/>
    </source>
</evidence>
<keyword evidence="3" id="KW-0597">Phosphoprotein</keyword>
<evidence type="ECO:0000313" key="12">
    <source>
        <dbReference type="Proteomes" id="UP001327027"/>
    </source>
</evidence>
<dbReference type="Gene3D" id="3.30.565.10">
    <property type="entry name" value="Histidine kinase-like ATPase, C-terminal domain"/>
    <property type="match status" value="1"/>
</dbReference>
<keyword evidence="7" id="KW-0067">ATP-binding</keyword>
<dbReference type="EMBL" id="JAYKLX010000010">
    <property type="protein sequence ID" value="MEB3347910.1"/>
    <property type="molecule type" value="Genomic_DNA"/>
</dbReference>
<dbReference type="GO" id="GO:0016301">
    <property type="term" value="F:kinase activity"/>
    <property type="evidence" value="ECO:0007669"/>
    <property type="project" value="UniProtKB-KW"/>
</dbReference>
<comment type="catalytic activity">
    <reaction evidence="1">
        <text>ATP + protein L-histidine = ADP + protein N-phospho-L-histidine.</text>
        <dbReference type="EC" id="2.7.13.3"/>
    </reaction>
</comment>
<proteinExistence type="predicted"/>
<dbReference type="InterPro" id="IPR011712">
    <property type="entry name" value="Sig_transdc_His_kin_sub3_dim/P"/>
</dbReference>
<dbReference type="Pfam" id="PF07730">
    <property type="entry name" value="HisKA_3"/>
    <property type="match status" value="1"/>
</dbReference>
<reference evidence="11 12" key="1">
    <citation type="journal article" date="2013" name="Int. J. Syst. Evol. Microbiol.">
        <title>Aquimarina gracilis sp. nov., isolated from the gut microflora of a mussel, Mytilus coruscus, and emended description of Aquimarina spongiae.</title>
        <authorList>
            <person name="Park S.C."/>
            <person name="Choe H.N."/>
            <person name="Baik K.S."/>
            <person name="Seong C.N."/>
        </authorList>
    </citation>
    <scope>NUCLEOTIDE SEQUENCE [LARGE SCALE GENOMIC DNA]</scope>
    <source>
        <strain evidence="11 12">PSC32</strain>
    </source>
</reference>
<feature type="domain" description="Histidine kinase" evidence="10">
    <location>
        <begin position="70"/>
        <end position="259"/>
    </location>
</feature>
<evidence type="ECO:0000256" key="1">
    <source>
        <dbReference type="ARBA" id="ARBA00000085"/>
    </source>
</evidence>
<dbReference type="EC" id="2.7.13.3" evidence="2"/>
<organism evidence="11 12">
    <name type="scientific">Aquimarina gracilis</name>
    <dbReference type="NCBI Taxonomy" id="874422"/>
    <lineage>
        <taxon>Bacteria</taxon>
        <taxon>Pseudomonadati</taxon>
        <taxon>Bacteroidota</taxon>
        <taxon>Flavobacteriia</taxon>
        <taxon>Flavobacteriales</taxon>
        <taxon>Flavobacteriaceae</taxon>
        <taxon>Aquimarina</taxon>
    </lineage>
</organism>
<evidence type="ECO:0000256" key="5">
    <source>
        <dbReference type="ARBA" id="ARBA00022741"/>
    </source>
</evidence>
<evidence type="ECO:0000313" key="11">
    <source>
        <dbReference type="EMBL" id="MEB3347910.1"/>
    </source>
</evidence>